<accession>A0AAJ0HB19</accession>
<feature type="region of interest" description="Disordered" evidence="1">
    <location>
        <begin position="93"/>
        <end position="119"/>
    </location>
</feature>
<feature type="compositionally biased region" description="Polar residues" evidence="1">
    <location>
        <begin position="194"/>
        <end position="211"/>
    </location>
</feature>
<feature type="compositionally biased region" description="Low complexity" evidence="1">
    <location>
        <begin position="142"/>
        <end position="166"/>
    </location>
</feature>
<proteinExistence type="predicted"/>
<reference evidence="2" key="1">
    <citation type="journal article" date="2023" name="Mol. Phylogenet. Evol.">
        <title>Genome-scale phylogeny and comparative genomics of the fungal order Sordariales.</title>
        <authorList>
            <person name="Hensen N."/>
            <person name="Bonometti L."/>
            <person name="Westerberg I."/>
            <person name="Brannstrom I.O."/>
            <person name="Guillou S."/>
            <person name="Cros-Aarteil S."/>
            <person name="Calhoun S."/>
            <person name="Haridas S."/>
            <person name="Kuo A."/>
            <person name="Mondo S."/>
            <person name="Pangilinan J."/>
            <person name="Riley R."/>
            <person name="LaButti K."/>
            <person name="Andreopoulos B."/>
            <person name="Lipzen A."/>
            <person name="Chen C."/>
            <person name="Yan M."/>
            <person name="Daum C."/>
            <person name="Ng V."/>
            <person name="Clum A."/>
            <person name="Steindorff A."/>
            <person name="Ohm R.A."/>
            <person name="Martin F."/>
            <person name="Silar P."/>
            <person name="Natvig D.O."/>
            <person name="Lalanne C."/>
            <person name="Gautier V."/>
            <person name="Ament-Velasquez S.L."/>
            <person name="Kruys A."/>
            <person name="Hutchinson M.I."/>
            <person name="Powell A.J."/>
            <person name="Barry K."/>
            <person name="Miller A.N."/>
            <person name="Grigoriev I.V."/>
            <person name="Debuchy R."/>
            <person name="Gladieux P."/>
            <person name="Hiltunen Thoren M."/>
            <person name="Johannesson H."/>
        </authorList>
    </citation>
    <scope>NUCLEOTIDE SEQUENCE</scope>
    <source>
        <strain evidence="2">CBS 955.72</strain>
    </source>
</reference>
<protein>
    <submittedName>
        <fullName evidence="2">Uncharacterized protein</fullName>
    </submittedName>
</protein>
<gene>
    <name evidence="2" type="ORF">B0T25DRAFT_583215</name>
</gene>
<keyword evidence="3" id="KW-1185">Reference proteome</keyword>
<dbReference type="EMBL" id="JAUIQD010000006">
    <property type="protein sequence ID" value="KAK3345929.1"/>
    <property type="molecule type" value="Genomic_DNA"/>
</dbReference>
<feature type="compositionally biased region" description="Basic residues" evidence="1">
    <location>
        <begin position="102"/>
        <end position="116"/>
    </location>
</feature>
<evidence type="ECO:0000256" key="1">
    <source>
        <dbReference type="SAM" id="MobiDB-lite"/>
    </source>
</evidence>
<reference evidence="2" key="2">
    <citation type="submission" date="2023-06" db="EMBL/GenBank/DDBJ databases">
        <authorList>
            <consortium name="Lawrence Berkeley National Laboratory"/>
            <person name="Haridas S."/>
            <person name="Hensen N."/>
            <person name="Bonometti L."/>
            <person name="Westerberg I."/>
            <person name="Brannstrom I.O."/>
            <person name="Guillou S."/>
            <person name="Cros-Aarteil S."/>
            <person name="Calhoun S."/>
            <person name="Kuo A."/>
            <person name="Mondo S."/>
            <person name="Pangilinan J."/>
            <person name="Riley R."/>
            <person name="Labutti K."/>
            <person name="Andreopoulos B."/>
            <person name="Lipzen A."/>
            <person name="Chen C."/>
            <person name="Yanf M."/>
            <person name="Daum C."/>
            <person name="Ng V."/>
            <person name="Clum A."/>
            <person name="Steindorff A."/>
            <person name="Ohm R."/>
            <person name="Martin F."/>
            <person name="Silar P."/>
            <person name="Natvig D."/>
            <person name="Lalanne C."/>
            <person name="Gautier V."/>
            <person name="Ament-Velasquez S.L."/>
            <person name="Kruys A."/>
            <person name="Hutchinson M.I."/>
            <person name="Powell A.J."/>
            <person name="Barry K."/>
            <person name="Miller A.N."/>
            <person name="Grigoriev I.V."/>
            <person name="Debuchy R."/>
            <person name="Gladieux P."/>
            <person name="Thoren M.H."/>
            <person name="Johannesson H."/>
        </authorList>
    </citation>
    <scope>NUCLEOTIDE SEQUENCE</scope>
    <source>
        <strain evidence="2">CBS 955.72</strain>
    </source>
</reference>
<comment type="caution">
    <text evidence="2">The sequence shown here is derived from an EMBL/GenBank/DDBJ whole genome shotgun (WGS) entry which is preliminary data.</text>
</comment>
<dbReference type="AlphaFoldDB" id="A0AAJ0HB19"/>
<evidence type="ECO:0000313" key="2">
    <source>
        <dbReference type="EMBL" id="KAK3345929.1"/>
    </source>
</evidence>
<organism evidence="2 3">
    <name type="scientific">Lasiosphaeria hispida</name>
    <dbReference type="NCBI Taxonomy" id="260671"/>
    <lineage>
        <taxon>Eukaryota</taxon>
        <taxon>Fungi</taxon>
        <taxon>Dikarya</taxon>
        <taxon>Ascomycota</taxon>
        <taxon>Pezizomycotina</taxon>
        <taxon>Sordariomycetes</taxon>
        <taxon>Sordariomycetidae</taxon>
        <taxon>Sordariales</taxon>
        <taxon>Lasiosphaeriaceae</taxon>
        <taxon>Lasiosphaeria</taxon>
    </lineage>
</organism>
<feature type="region of interest" description="Disordered" evidence="1">
    <location>
        <begin position="133"/>
        <end position="174"/>
    </location>
</feature>
<name>A0AAJ0HB19_9PEZI</name>
<evidence type="ECO:0000313" key="3">
    <source>
        <dbReference type="Proteomes" id="UP001275084"/>
    </source>
</evidence>
<sequence>MTVTGKGPEGWRQFVREELQPLIAAELERDNGVQPYMDQFSSYHERMIRDRYDKEYIASLNMAGALRSRLSKYQTLDEDTALASALKQSEITAKREEEMRRQPLRKHKSLLHRKKREPLDLEKLLNNRLKQEQELAEKRQQEMQQQLAEDQATTRATPRATLPPQASIRRSALASEGQRIDLQRILQDAGLSACQPTQKQGEAQASNTANGQRFGDNLDHYRARLARLLQVDSSPRVDTETSSRASSPIPSLPALIRVQPREKIQFLRYENDDDETRSELGHAEMSEMPRFNHPGADTWLGKYTVQDPPAVLYRATVEDADEVEEYYYF</sequence>
<dbReference type="Proteomes" id="UP001275084">
    <property type="component" value="Unassembled WGS sequence"/>
</dbReference>
<feature type="region of interest" description="Disordered" evidence="1">
    <location>
        <begin position="193"/>
        <end position="215"/>
    </location>
</feature>